<dbReference type="GO" id="GO:0030896">
    <property type="term" value="C:checkpoint clamp complex"/>
    <property type="evidence" value="ECO:0007669"/>
    <property type="project" value="InterPro"/>
</dbReference>
<dbReference type="FunFam" id="3.70.10.10:FF:000005">
    <property type="entry name" value="Cell cycle checkpoint control protein"/>
    <property type="match status" value="1"/>
</dbReference>
<keyword evidence="8" id="KW-0539">Nucleus</keyword>
<keyword evidence="7" id="KW-0269">Exonuclease</keyword>
<evidence type="ECO:0000256" key="10">
    <source>
        <dbReference type="ARBA" id="ARBA00069752"/>
    </source>
</evidence>
<proteinExistence type="inferred from homology"/>
<keyword evidence="5" id="KW-0227">DNA damage</keyword>
<sequence>MKCIIPGPNVKVLGRAIHSLAKLGDDLYIESIENELFFRTVNLSKTAYASFSFSSNFFLYFSSEKSGRCGPITCQISMRSTLSIFKSPMTLERTTDSIQIQFHPNSDNIVFIVKYKKGVIKTFKVPVIECEALQAYYAKDASPNSITIQPKIVGEILTNFQNNQDEITWKVTKNSMIIKNYSEPEDDCDGIRTEICVDKSEFDDYKIENDTEVTFCLKELRAVLLFSDGVSLPLTANFSTSSRPIVFVIKSEIFEVNIVVSTLSGEDNTETLDNLSAPETSNSDNTQKLSQNNTFNGDQFDPSPELMPNTSISNGGRLRHVFEKCFEKDEYSVKNLPGYDIVYASDSDSDL</sequence>
<evidence type="ECO:0000256" key="3">
    <source>
        <dbReference type="ARBA" id="ARBA00022553"/>
    </source>
</evidence>
<dbReference type="PANTHER" id="PTHR15237">
    <property type="entry name" value="DNA REPAIR PROTEIN RAD9"/>
    <property type="match status" value="1"/>
</dbReference>
<evidence type="ECO:0000256" key="1">
    <source>
        <dbReference type="ARBA" id="ARBA00004123"/>
    </source>
</evidence>
<evidence type="ECO:0000256" key="11">
    <source>
        <dbReference type="ARBA" id="ARBA00079896"/>
    </source>
</evidence>
<dbReference type="InterPro" id="IPR026584">
    <property type="entry name" value="Rad9"/>
</dbReference>
<protein>
    <recommendedName>
        <fullName evidence="10">Cell cycle checkpoint control protein RAD9A</fullName>
    </recommendedName>
    <alternativeName>
        <fullName evidence="11">DNA repair exonuclease rad9 homolog A</fullName>
    </alternativeName>
</protein>
<dbReference type="InterPro" id="IPR007268">
    <property type="entry name" value="Rad9/Ddc1"/>
</dbReference>
<gene>
    <name evidence="13" type="ORF">RUM43_010226</name>
</gene>
<dbReference type="GO" id="GO:0000076">
    <property type="term" value="P:DNA replication checkpoint signaling"/>
    <property type="evidence" value="ECO:0007669"/>
    <property type="project" value="TreeGrafter"/>
</dbReference>
<evidence type="ECO:0000256" key="6">
    <source>
        <dbReference type="ARBA" id="ARBA00022801"/>
    </source>
</evidence>
<dbReference type="Gene3D" id="3.70.10.10">
    <property type="match status" value="1"/>
</dbReference>
<dbReference type="GO" id="GO:0031573">
    <property type="term" value="P:mitotic intra-S DNA damage checkpoint signaling"/>
    <property type="evidence" value="ECO:0007669"/>
    <property type="project" value="TreeGrafter"/>
</dbReference>
<feature type="region of interest" description="Disordered" evidence="12">
    <location>
        <begin position="268"/>
        <end position="312"/>
    </location>
</feature>
<dbReference type="AlphaFoldDB" id="A0AAN8S4R5"/>
<evidence type="ECO:0000256" key="9">
    <source>
        <dbReference type="ARBA" id="ARBA00059283"/>
    </source>
</evidence>
<dbReference type="PIRSF" id="PIRSF009303">
    <property type="entry name" value="Cell_cycle_RAD9"/>
    <property type="match status" value="1"/>
</dbReference>
<keyword evidence="4" id="KW-0540">Nuclease</keyword>
<comment type="function">
    <text evidence="9">Component of the 9-1-1 cell-cycle checkpoint response complex that plays a major role in DNA repair. The 9-1-1 complex is recruited to DNA lesion upon damage by the RAD17-replication factor C (RFC) clamp loader complex. Acts then as a sliding clamp platform on DNA for several proteins involved in long-patch base excision repair (LP-BER). The 9-1-1 complex stimulates DNA polymerase beta (POLB) activity by increasing its affinity for the 3'-OH end of the primer-template and stabilizes POLB to those sites where LP-BER proceeds; endonuclease FEN1 cleavage activity on substrates with double, nick, or gap flaps of distinct sequences and lengths; and DNA ligase I (LIG1) on long-patch base excision repair substrates. The 9-1-1 complex is necessary for the recruitment of RHNO1 to sites of double-stranded breaks (DSB) occurring during the S phase. RAD9A possesses 3'-&gt;5' double stranded DNA exonuclease activity.</text>
</comment>
<feature type="compositionally biased region" description="Polar residues" evidence="12">
    <location>
        <begin position="268"/>
        <end position="297"/>
    </location>
</feature>
<evidence type="ECO:0000256" key="2">
    <source>
        <dbReference type="ARBA" id="ARBA00008494"/>
    </source>
</evidence>
<comment type="similarity">
    <text evidence="2">Belongs to the rad9 family.</text>
</comment>
<dbReference type="GO" id="GO:0006281">
    <property type="term" value="P:DNA repair"/>
    <property type="evidence" value="ECO:0007669"/>
    <property type="project" value="InterPro"/>
</dbReference>
<evidence type="ECO:0000256" key="4">
    <source>
        <dbReference type="ARBA" id="ARBA00022722"/>
    </source>
</evidence>
<organism evidence="13 14">
    <name type="scientific">Polyplax serrata</name>
    <name type="common">Common mouse louse</name>
    <dbReference type="NCBI Taxonomy" id="468196"/>
    <lineage>
        <taxon>Eukaryota</taxon>
        <taxon>Metazoa</taxon>
        <taxon>Ecdysozoa</taxon>
        <taxon>Arthropoda</taxon>
        <taxon>Hexapoda</taxon>
        <taxon>Insecta</taxon>
        <taxon>Pterygota</taxon>
        <taxon>Neoptera</taxon>
        <taxon>Paraneoptera</taxon>
        <taxon>Psocodea</taxon>
        <taxon>Troctomorpha</taxon>
        <taxon>Phthiraptera</taxon>
        <taxon>Anoplura</taxon>
        <taxon>Polyplacidae</taxon>
        <taxon>Polyplax</taxon>
    </lineage>
</organism>
<name>A0AAN8S4R5_POLSC</name>
<evidence type="ECO:0000313" key="13">
    <source>
        <dbReference type="EMBL" id="KAK6636564.1"/>
    </source>
</evidence>
<dbReference type="InterPro" id="IPR046938">
    <property type="entry name" value="DNA_clamp_sf"/>
</dbReference>
<reference evidence="13 14" key="1">
    <citation type="submission" date="2023-10" db="EMBL/GenBank/DDBJ databases">
        <title>Genomes of two closely related lineages of the louse Polyplax serrata with different host specificities.</title>
        <authorList>
            <person name="Martinu J."/>
            <person name="Tarabai H."/>
            <person name="Stefka J."/>
            <person name="Hypsa V."/>
        </authorList>
    </citation>
    <scope>NUCLEOTIDE SEQUENCE [LARGE SCALE GENOMIC DNA]</scope>
    <source>
        <strain evidence="13">HR10_N</strain>
    </source>
</reference>
<dbReference type="Pfam" id="PF04139">
    <property type="entry name" value="Rad9"/>
    <property type="match status" value="1"/>
</dbReference>
<evidence type="ECO:0000256" key="5">
    <source>
        <dbReference type="ARBA" id="ARBA00022763"/>
    </source>
</evidence>
<keyword evidence="6" id="KW-0378">Hydrolase</keyword>
<evidence type="ECO:0000256" key="8">
    <source>
        <dbReference type="ARBA" id="ARBA00023242"/>
    </source>
</evidence>
<evidence type="ECO:0000256" key="12">
    <source>
        <dbReference type="SAM" id="MobiDB-lite"/>
    </source>
</evidence>
<comment type="subcellular location">
    <subcellularLocation>
        <location evidence="1">Nucleus</location>
    </subcellularLocation>
</comment>
<dbReference type="Proteomes" id="UP001372834">
    <property type="component" value="Unassembled WGS sequence"/>
</dbReference>
<dbReference type="GO" id="GO:0071479">
    <property type="term" value="P:cellular response to ionizing radiation"/>
    <property type="evidence" value="ECO:0007669"/>
    <property type="project" value="TreeGrafter"/>
</dbReference>
<evidence type="ECO:0000256" key="7">
    <source>
        <dbReference type="ARBA" id="ARBA00022839"/>
    </source>
</evidence>
<evidence type="ECO:0000313" key="14">
    <source>
        <dbReference type="Proteomes" id="UP001372834"/>
    </source>
</evidence>
<keyword evidence="3" id="KW-0597">Phosphoprotein</keyword>
<dbReference type="GO" id="GO:0004527">
    <property type="term" value="F:exonuclease activity"/>
    <property type="evidence" value="ECO:0007669"/>
    <property type="project" value="UniProtKB-KW"/>
</dbReference>
<comment type="caution">
    <text evidence="13">The sequence shown here is derived from an EMBL/GenBank/DDBJ whole genome shotgun (WGS) entry which is preliminary data.</text>
</comment>
<accession>A0AAN8S4R5</accession>
<dbReference type="EMBL" id="JAWJWE010000004">
    <property type="protein sequence ID" value="KAK6636564.1"/>
    <property type="molecule type" value="Genomic_DNA"/>
</dbReference>
<dbReference type="SUPFAM" id="SSF55979">
    <property type="entry name" value="DNA clamp"/>
    <property type="match status" value="1"/>
</dbReference>
<dbReference type="PANTHER" id="PTHR15237:SF0">
    <property type="entry name" value="CELL CYCLE CHECKPOINT CONTROL PROTEIN"/>
    <property type="match status" value="1"/>
</dbReference>